<dbReference type="OMA" id="CDTASPH"/>
<evidence type="ECO:0000313" key="5">
    <source>
        <dbReference type="Proteomes" id="UP000236536"/>
    </source>
</evidence>
<evidence type="ECO:0000313" key="4">
    <source>
        <dbReference type="Proteomes" id="UP000236447"/>
    </source>
</evidence>
<feature type="signal peptide" evidence="1">
    <location>
        <begin position="1"/>
        <end position="25"/>
    </location>
</feature>
<dbReference type="GeneID" id="57289906"/>
<dbReference type="Proteomes" id="UP000236536">
    <property type="component" value="Chromosome"/>
</dbReference>
<keyword evidence="5" id="KW-1185">Reference proteome</keyword>
<organism evidence="3 4">
    <name type="scientific">Phaeobacter inhibens</name>
    <dbReference type="NCBI Taxonomy" id="221822"/>
    <lineage>
        <taxon>Bacteria</taxon>
        <taxon>Pseudomonadati</taxon>
        <taxon>Pseudomonadota</taxon>
        <taxon>Alphaproteobacteria</taxon>
        <taxon>Rhodobacterales</taxon>
        <taxon>Roseobacteraceae</taxon>
        <taxon>Phaeobacter</taxon>
    </lineage>
</organism>
<gene>
    <name evidence="2" type="ORF">PhaeoP66_00103</name>
    <name evidence="3" type="ORF">PhaeoP88_03265</name>
</gene>
<dbReference type="RefSeq" id="WP_014878866.1">
    <property type="nucleotide sequence ID" value="NZ_CP010595.1"/>
</dbReference>
<dbReference type="EMBL" id="CP010705">
    <property type="protein sequence ID" value="AUQ92932.1"/>
    <property type="molecule type" value="Genomic_DNA"/>
</dbReference>
<name>A0A2I7JN01_9RHOB</name>
<sequence precursor="true">MCDLIRRAVQSRSIFMFLLAVLPVACDTASPHFRGQAVQRITVESSVFEVRLRGSLAEAVRVNSQYAPRLGPIRKRAQRAMELASGCPVRDVLGDQAVLVGRLNCGSGEAAK</sequence>
<feature type="chain" id="PRO_5030048973" description="Lipoprotein" evidence="1">
    <location>
        <begin position="26"/>
        <end position="112"/>
    </location>
</feature>
<evidence type="ECO:0000313" key="3">
    <source>
        <dbReference type="EMBL" id="AUR00595.1"/>
    </source>
</evidence>
<dbReference type="AlphaFoldDB" id="A0A2I7JN01"/>
<evidence type="ECO:0000256" key="1">
    <source>
        <dbReference type="SAM" id="SignalP"/>
    </source>
</evidence>
<dbReference type="Proteomes" id="UP000236447">
    <property type="component" value="Chromosome"/>
</dbReference>
<keyword evidence="1" id="KW-0732">Signal</keyword>
<dbReference type="EMBL" id="CP010725">
    <property type="protein sequence ID" value="AUR00595.1"/>
    <property type="molecule type" value="Genomic_DNA"/>
</dbReference>
<reference evidence="3 4" key="1">
    <citation type="journal article" date="2017" name="Front. Microbiol.">
        <title>Phaeobacter piscinae sp. nov., a species of the Roseobacter group and potential aquaculture probiont.</title>
        <authorList>
            <person name="Sonnenschein E.C."/>
            <person name="Phippen C.B.W."/>
            <person name="Nielsen K.F."/>
            <person name="Mateiu R.V."/>
            <person name="Melchiorsen J."/>
            <person name="Gram L."/>
            <person name="Overmann J."/>
            <person name="Freese H.M."/>
        </authorList>
    </citation>
    <scope>NUCLEOTIDE SEQUENCE [LARGE SCALE GENOMIC DNA]</scope>
    <source>
        <strain evidence="3 4">P88</strain>
    </source>
</reference>
<reference evidence="4 5" key="2">
    <citation type="journal article" date="2017" name="Genome Biol. Evol.">
        <title>Trajectories and Drivers of Genome Evolution in Surface-Associated Marine Phaeobacter.</title>
        <authorList>
            <person name="Freese H.M."/>
            <person name="Sikorski J."/>
            <person name="Bunk B."/>
            <person name="Scheuner C."/>
            <person name="Meier-Kolthoff J.P."/>
            <person name="Sproer C."/>
            <person name="Gram L."/>
            <person name="Overmann J."/>
        </authorList>
    </citation>
    <scope>NUCLEOTIDE SEQUENCE [LARGE SCALE GENOMIC DNA]</scope>
    <source>
        <strain evidence="2 5">P66</strain>
        <strain evidence="3 4">P88</strain>
    </source>
</reference>
<evidence type="ECO:0000313" key="2">
    <source>
        <dbReference type="EMBL" id="AUQ92932.1"/>
    </source>
</evidence>
<protein>
    <recommendedName>
        <fullName evidence="6">Lipoprotein</fullName>
    </recommendedName>
</protein>
<evidence type="ECO:0008006" key="6">
    <source>
        <dbReference type="Google" id="ProtNLM"/>
    </source>
</evidence>
<accession>A0A2I7JN01</accession>
<reference evidence="2 5" key="3">
    <citation type="journal article" date="2017" name="Int. J. Syst. Evol. Microbiol.">
        <title>Adaptation of Surface-Associated Bacteria to the Open Ocean: A Genomically Distinct Subpopulation of Phaeobacter gallaeciensis Colonizes Pacific Mesozooplankton.</title>
        <authorList>
            <person name="Freese H.M."/>
            <person name="Methner A."/>
            <person name="Overmann J."/>
        </authorList>
    </citation>
    <scope>NUCLEOTIDE SEQUENCE [LARGE SCALE GENOMIC DNA]</scope>
    <source>
        <strain evidence="2 5">P66</strain>
    </source>
</reference>
<proteinExistence type="predicted"/>